<dbReference type="Gene3D" id="3.30.2090.10">
    <property type="entry name" value="Multidrug efflux transporter AcrB TolC docking domain, DN and DC subdomains"/>
    <property type="match status" value="3"/>
</dbReference>
<dbReference type="InterPro" id="IPR000731">
    <property type="entry name" value="SSD"/>
</dbReference>
<feature type="transmembrane region" description="Helical" evidence="2">
    <location>
        <begin position="1097"/>
        <end position="1123"/>
    </location>
</feature>
<dbReference type="Proteomes" id="UP000199597">
    <property type="component" value="Chromosome I"/>
</dbReference>
<dbReference type="RefSeq" id="WP_231939463.1">
    <property type="nucleotide sequence ID" value="NZ_LT629766.1"/>
</dbReference>
<feature type="transmembrane region" description="Helical" evidence="2">
    <location>
        <begin position="997"/>
        <end position="1016"/>
    </location>
</feature>
<gene>
    <name evidence="4" type="ORF">SAMN04489752_3185</name>
</gene>
<feature type="compositionally biased region" description="Basic and acidic residues" evidence="1">
    <location>
        <begin position="1272"/>
        <end position="1283"/>
    </location>
</feature>
<feature type="transmembrane region" description="Helical" evidence="2">
    <location>
        <begin position="428"/>
        <end position="448"/>
    </location>
</feature>
<feature type="compositionally biased region" description="Gly residues" evidence="1">
    <location>
        <begin position="853"/>
        <end position="906"/>
    </location>
</feature>
<feature type="transmembrane region" description="Helical" evidence="2">
    <location>
        <begin position="331"/>
        <end position="350"/>
    </location>
</feature>
<dbReference type="GO" id="GO:0042910">
    <property type="term" value="F:xenobiotic transmembrane transporter activity"/>
    <property type="evidence" value="ECO:0007669"/>
    <property type="project" value="TreeGrafter"/>
</dbReference>
<sequence length="1283" mass="133029">MSFLTRLSLQNRALIALISVVAIIFGVIGAGALKQELFPSLDNPQATVTASYEGATPEAVESEVTDPLEGALTALPEVEDMTSTSSAGSSQITVSTKYGDDSDDVVKALQRAVSQVQPSLPDGVEPNVMMMGTDDIPVLALSVTSDADEEQLAANLEDLVVPELKKVDGVSQVQIAGAKTKQVEISIRRDDLEDEGANLDEVAGILQSNGVPTSAGELKGTDGTAPVEVGTRIRSIDAIKGLVISGKDGPIKVSDVADVKLVDEPVESISRTNGQPSLSVSVMKESDANTVDVSHAVADKLPELEKMMGDNAEFVSAFDQAPFIEQSIHDLLNEGGLGLIFAVLVILVFLLSVRATIITAISIPLSLLIAMIGLWMGGETLNMLTLGALTISVGRVVDDSIVVIEAIRRRHASGGDKFSNILAAVSEVAGAITASTLTTVAVFLPLAFVTGQTGEMFRPFALTATIALLSSLFVALTIVPVLAYWFLRQREAKVKLTRAEKAEIRRSRKSMQAQWRAEKKVAKKADKKRDLVAAGAEAEDIGLRDSGESTRQSVPTGIAVGSPRYGESEDGTEEVDELAGMHSPVTRLQKTYMPVIGFSTKHPIVMILVAVLVLAGTGAMIPQLKTELFGDTGQDSLQISQTFAPGTDLDEASEQAKKVEDILADASDIDNYQLSLGGTTFGFTDDSSLTGTYIVNTKSGVSAQSISADLQKQFDDLDGAGDVEVASQSSTPGAQTIDVTLTATDAQELEDATNKVSDKLEGVSTAQSVTSDIAAVQPVIEVKVDHEKAAEENLTEASIGQYVQRAMHGQQIGEVVIDDVSHSVLLFDRNADTVEKLRELKIPGKPEQTAPAGGAGAGAAGGAGGSGDAGVAGGAGGGPGGSGDAGGAGGAGGGAGGAGAAGGAAGGDPNAGAPVTAEPRFIELDDVADVKEVKTAPTIRHTDSQRSTTVSVTPEGDDLGAVSTEVQSALDEVDLPDTVSVDTGGATQEQNEAFSQLGLAMLAAILIVFVIMVATFKSLLQPLILLVSIPFAATGSVALSLITDTPLGLTSMIGLLMLIGIVVTNAIVLIDLINHFRVRGVDLRTSIVHGARLRYRPILMTAAATIFALLPMALGLTGGGVFISKPLAIVVIGGLVSSTLLTLILVPVLYLLLEGVKERRAEKKHVKNMARGEVLDAAEARSSQRETATVPAGAGAGAGDLRTQTEGEASTEAAAPTADSTSADSGRTASAWDEAAPADRVDDGLTVNDGRDADADRGDAAETDFTLRSQNPRRDDGNGEPKH</sequence>
<dbReference type="Gene3D" id="3.30.70.1430">
    <property type="entry name" value="Multidrug efflux transporter AcrB pore domain"/>
    <property type="match status" value="2"/>
</dbReference>
<protein>
    <submittedName>
        <fullName evidence="4">AcrB/AcrD/AcrF family protein</fullName>
    </submittedName>
</protein>
<dbReference type="Gene3D" id="3.30.70.1440">
    <property type="entry name" value="Multidrug efflux transporter AcrB pore domain"/>
    <property type="match status" value="2"/>
</dbReference>
<feature type="transmembrane region" description="Helical" evidence="2">
    <location>
        <begin position="357"/>
        <end position="377"/>
    </location>
</feature>
<feature type="region of interest" description="Disordered" evidence="1">
    <location>
        <begin position="935"/>
        <end position="958"/>
    </location>
</feature>
<dbReference type="PROSITE" id="PS50156">
    <property type="entry name" value="SSD"/>
    <property type="match status" value="1"/>
</dbReference>
<feature type="transmembrane region" description="Helical" evidence="2">
    <location>
        <begin position="1049"/>
        <end position="1076"/>
    </location>
</feature>
<feature type="region of interest" description="Disordered" evidence="1">
    <location>
        <begin position="542"/>
        <end position="570"/>
    </location>
</feature>
<feature type="transmembrane region" description="Helical" evidence="2">
    <location>
        <begin position="460"/>
        <end position="487"/>
    </location>
</feature>
<proteinExistence type="predicted"/>
<dbReference type="SUPFAM" id="SSF82866">
    <property type="entry name" value="Multidrug efflux transporter AcrB transmembrane domain"/>
    <property type="match status" value="2"/>
</dbReference>
<dbReference type="SUPFAM" id="SSF82714">
    <property type="entry name" value="Multidrug efflux transporter AcrB TolC docking domain, DN and DC subdomains"/>
    <property type="match status" value="1"/>
</dbReference>
<feature type="region of interest" description="Disordered" evidence="1">
    <location>
        <begin position="1177"/>
        <end position="1283"/>
    </location>
</feature>
<dbReference type="GO" id="GO:0005886">
    <property type="term" value="C:plasma membrane"/>
    <property type="evidence" value="ECO:0007669"/>
    <property type="project" value="TreeGrafter"/>
</dbReference>
<feature type="compositionally biased region" description="Basic and acidic residues" evidence="1">
    <location>
        <begin position="935"/>
        <end position="944"/>
    </location>
</feature>
<keyword evidence="2" id="KW-1133">Transmembrane helix</keyword>
<keyword evidence="2" id="KW-0812">Transmembrane</keyword>
<accession>A0A1H1X439</accession>
<evidence type="ECO:0000313" key="4">
    <source>
        <dbReference type="EMBL" id="SDT03942.1"/>
    </source>
</evidence>
<dbReference type="PANTHER" id="PTHR32063">
    <property type="match status" value="1"/>
</dbReference>
<dbReference type="Gene3D" id="3.30.70.1320">
    <property type="entry name" value="Multidrug efflux transporter AcrB pore domain like"/>
    <property type="match status" value="1"/>
</dbReference>
<feature type="compositionally biased region" description="Basic and acidic residues" evidence="1">
    <location>
        <begin position="1237"/>
        <end position="1260"/>
    </location>
</feature>
<keyword evidence="2" id="KW-0472">Membrane</keyword>
<name>A0A1H1X439_9MICO</name>
<feature type="region of interest" description="Disordered" evidence="1">
    <location>
        <begin position="842"/>
        <end position="915"/>
    </location>
</feature>
<dbReference type="SUPFAM" id="SSF82693">
    <property type="entry name" value="Multidrug efflux transporter AcrB pore domain, PN1, PN2, PC1 and PC2 subdomains"/>
    <property type="match status" value="2"/>
</dbReference>
<dbReference type="Gene3D" id="1.20.1640.10">
    <property type="entry name" value="Multidrug efflux transporter AcrB transmembrane domain"/>
    <property type="match status" value="4"/>
</dbReference>
<feature type="transmembrane region" description="Helical" evidence="2">
    <location>
        <begin position="603"/>
        <end position="621"/>
    </location>
</feature>
<dbReference type="EMBL" id="LT629766">
    <property type="protein sequence ID" value="SDT03942.1"/>
    <property type="molecule type" value="Genomic_DNA"/>
</dbReference>
<evidence type="ECO:0000313" key="5">
    <source>
        <dbReference type="Proteomes" id="UP000199597"/>
    </source>
</evidence>
<dbReference type="PRINTS" id="PR00702">
    <property type="entry name" value="ACRIFLAVINRP"/>
</dbReference>
<feature type="transmembrane region" description="Helical" evidence="2">
    <location>
        <begin position="383"/>
        <end position="407"/>
    </location>
</feature>
<dbReference type="PANTHER" id="PTHR32063:SF0">
    <property type="entry name" value="SWARMING MOTILITY PROTEIN SWRC"/>
    <property type="match status" value="1"/>
</dbReference>
<feature type="transmembrane region" description="Helical" evidence="2">
    <location>
        <begin position="1129"/>
        <end position="1153"/>
    </location>
</feature>
<feature type="domain" description="SSD" evidence="3">
    <location>
        <begin position="350"/>
        <end position="485"/>
    </location>
</feature>
<evidence type="ECO:0000256" key="2">
    <source>
        <dbReference type="SAM" id="Phobius"/>
    </source>
</evidence>
<feature type="transmembrane region" description="Helical" evidence="2">
    <location>
        <begin position="12"/>
        <end position="33"/>
    </location>
</feature>
<evidence type="ECO:0000259" key="3">
    <source>
        <dbReference type="PROSITE" id="PS50156"/>
    </source>
</evidence>
<feature type="region of interest" description="Disordered" evidence="1">
    <location>
        <begin position="79"/>
        <end position="98"/>
    </location>
</feature>
<organism evidence="4 5">
    <name type="scientific">Brevibacterium siliguriense</name>
    <dbReference type="NCBI Taxonomy" id="1136497"/>
    <lineage>
        <taxon>Bacteria</taxon>
        <taxon>Bacillati</taxon>
        <taxon>Actinomycetota</taxon>
        <taxon>Actinomycetes</taxon>
        <taxon>Micrococcales</taxon>
        <taxon>Brevibacteriaceae</taxon>
        <taxon>Brevibacterium</taxon>
    </lineage>
</organism>
<evidence type="ECO:0000256" key="1">
    <source>
        <dbReference type="SAM" id="MobiDB-lite"/>
    </source>
</evidence>
<dbReference type="STRING" id="1136497.SAMN04489752_3185"/>
<dbReference type="InterPro" id="IPR027463">
    <property type="entry name" value="AcrB_DN_DC_subdom"/>
</dbReference>
<dbReference type="InterPro" id="IPR001036">
    <property type="entry name" value="Acrflvin-R"/>
</dbReference>
<dbReference type="Pfam" id="PF00873">
    <property type="entry name" value="ACR_tran"/>
    <property type="match status" value="3"/>
</dbReference>
<keyword evidence="5" id="KW-1185">Reference proteome</keyword>
<feature type="compositionally biased region" description="Low complexity" evidence="1">
    <location>
        <begin position="1206"/>
        <end position="1226"/>
    </location>
</feature>
<feature type="compositionally biased region" description="Polar residues" evidence="1">
    <location>
        <begin position="81"/>
        <end position="96"/>
    </location>
</feature>
<reference evidence="5" key="1">
    <citation type="submission" date="2016-10" db="EMBL/GenBank/DDBJ databases">
        <authorList>
            <person name="Varghese N."/>
            <person name="Submissions S."/>
        </authorList>
    </citation>
    <scope>NUCLEOTIDE SEQUENCE [LARGE SCALE GENOMIC DNA]</scope>
    <source>
        <strain evidence="5">DSM 23676</strain>
    </source>
</reference>
<feature type="transmembrane region" description="Helical" evidence="2">
    <location>
        <begin position="1023"/>
        <end position="1043"/>
    </location>
</feature>